<protein>
    <submittedName>
        <fullName evidence="2">Uncharacterized protein</fullName>
    </submittedName>
</protein>
<evidence type="ECO:0000256" key="1">
    <source>
        <dbReference type="SAM" id="MobiDB-lite"/>
    </source>
</evidence>
<reference evidence="2 3" key="1">
    <citation type="submission" date="2019-04" db="EMBL/GenBank/DDBJ databases">
        <title>Chromosome genome assembly for Takifugu flavidus.</title>
        <authorList>
            <person name="Xiao S."/>
        </authorList>
    </citation>
    <scope>NUCLEOTIDE SEQUENCE [LARGE SCALE GENOMIC DNA]</scope>
    <source>
        <strain evidence="2">HTHZ2018</strain>
        <tissue evidence="2">Muscle</tissue>
    </source>
</reference>
<comment type="caution">
    <text evidence="2">The sequence shown here is derived from an EMBL/GenBank/DDBJ whole genome shotgun (WGS) entry which is preliminary data.</text>
</comment>
<proteinExistence type="predicted"/>
<name>A0A5C6P5W1_9TELE</name>
<dbReference type="AlphaFoldDB" id="A0A5C6P5W1"/>
<gene>
    <name evidence="2" type="ORF">D4764_14G0002390</name>
</gene>
<organism evidence="2 3">
    <name type="scientific">Takifugu flavidus</name>
    <name type="common">sansaifugu</name>
    <dbReference type="NCBI Taxonomy" id="433684"/>
    <lineage>
        <taxon>Eukaryota</taxon>
        <taxon>Metazoa</taxon>
        <taxon>Chordata</taxon>
        <taxon>Craniata</taxon>
        <taxon>Vertebrata</taxon>
        <taxon>Euteleostomi</taxon>
        <taxon>Actinopterygii</taxon>
        <taxon>Neopterygii</taxon>
        <taxon>Teleostei</taxon>
        <taxon>Neoteleostei</taxon>
        <taxon>Acanthomorphata</taxon>
        <taxon>Eupercaria</taxon>
        <taxon>Tetraodontiformes</taxon>
        <taxon>Tetradontoidea</taxon>
        <taxon>Tetraodontidae</taxon>
        <taxon>Takifugu</taxon>
    </lineage>
</organism>
<keyword evidence="3" id="KW-1185">Reference proteome</keyword>
<evidence type="ECO:0000313" key="2">
    <source>
        <dbReference type="EMBL" id="TWW74238.1"/>
    </source>
</evidence>
<evidence type="ECO:0000313" key="3">
    <source>
        <dbReference type="Proteomes" id="UP000324091"/>
    </source>
</evidence>
<feature type="region of interest" description="Disordered" evidence="1">
    <location>
        <begin position="53"/>
        <end position="82"/>
    </location>
</feature>
<dbReference type="Proteomes" id="UP000324091">
    <property type="component" value="Chromosome 14"/>
</dbReference>
<dbReference type="EMBL" id="RHFK02000006">
    <property type="protein sequence ID" value="TWW74238.1"/>
    <property type="molecule type" value="Genomic_DNA"/>
</dbReference>
<accession>A0A5C6P5W1</accession>
<sequence length="82" mass="9807">MKNVMETSKTAVEEERQELEEVKEQLRRAKQDIESERKQLEEMKNVMETKLQQEMETSRLQWQKKDKTGGAEGKSQEIKTRH</sequence>